<dbReference type="AlphaFoldDB" id="A0A1B4FMX7"/>
<organism evidence="2 3">
    <name type="scientific">Burkholderia mayonis</name>
    <dbReference type="NCBI Taxonomy" id="1385591"/>
    <lineage>
        <taxon>Bacteria</taxon>
        <taxon>Pseudomonadati</taxon>
        <taxon>Pseudomonadota</taxon>
        <taxon>Betaproteobacteria</taxon>
        <taxon>Burkholderiales</taxon>
        <taxon>Burkholderiaceae</taxon>
        <taxon>Burkholderia</taxon>
        <taxon>pseudomallei group</taxon>
    </lineage>
</organism>
<dbReference type="Proteomes" id="UP000062519">
    <property type="component" value="Chromosome 2"/>
</dbReference>
<accession>A0A1B4FMX7</accession>
<evidence type="ECO:0000256" key="1">
    <source>
        <dbReference type="SAM" id="Phobius"/>
    </source>
</evidence>
<keyword evidence="1" id="KW-1133">Transmembrane helix</keyword>
<keyword evidence="1" id="KW-0812">Transmembrane</keyword>
<evidence type="ECO:0000313" key="2">
    <source>
        <dbReference type="EMBL" id="AOJ05030.1"/>
    </source>
</evidence>
<name>A0A1B4FMX7_9BURK</name>
<keyword evidence="3" id="KW-1185">Reference proteome</keyword>
<dbReference type="EMBL" id="CP013387">
    <property type="protein sequence ID" value="AOJ05030.1"/>
    <property type="molecule type" value="Genomic_DNA"/>
</dbReference>
<dbReference type="RefSeq" id="WP_059597454.1">
    <property type="nucleotide sequence ID" value="NZ_CP013387.1"/>
</dbReference>
<keyword evidence="1" id="KW-0472">Membrane</keyword>
<evidence type="ECO:0000313" key="3">
    <source>
        <dbReference type="Proteomes" id="UP000062519"/>
    </source>
</evidence>
<dbReference type="KEGG" id="buu:WS70_25195"/>
<gene>
    <name evidence="2" type="ORF">WS70_25195</name>
</gene>
<feature type="transmembrane region" description="Helical" evidence="1">
    <location>
        <begin position="16"/>
        <end position="37"/>
    </location>
</feature>
<reference evidence="2 3" key="1">
    <citation type="submission" date="2015-12" db="EMBL/GenBank/DDBJ databases">
        <title>Diversity of Burkholderia near neighbor genomes.</title>
        <authorList>
            <person name="Sahl J."/>
            <person name="Wagner D."/>
            <person name="Keim P."/>
        </authorList>
    </citation>
    <scope>NUCLEOTIDE SEQUENCE [LARGE SCALE GENOMIC DNA]</scope>
    <source>
        <strain evidence="2 3">BDU6</strain>
    </source>
</reference>
<evidence type="ECO:0008006" key="4">
    <source>
        <dbReference type="Google" id="ProtNLM"/>
    </source>
</evidence>
<sequence>MEHRYEHRRHRRLARWIHAVGLSALFAIGVTWISAIVDHPVEQAIVDGMTASECAEVRAMPAGSLLSATQPDNAVCRSFFLYRAAYVDAASSAAGYSAAVMRARVDEFWQLVGYVLALWFVFVCIVVGIVLIVRRLFEQHAGHRKST</sequence>
<protein>
    <recommendedName>
        <fullName evidence="4">Transmembrane protein</fullName>
    </recommendedName>
</protein>
<feature type="transmembrane region" description="Helical" evidence="1">
    <location>
        <begin position="111"/>
        <end position="137"/>
    </location>
</feature>
<proteinExistence type="predicted"/>